<keyword evidence="1" id="KW-1133">Transmembrane helix</keyword>
<dbReference type="AlphaFoldDB" id="A0A1I5H998"/>
<dbReference type="SUPFAM" id="SSF141571">
    <property type="entry name" value="Pentapeptide repeat-like"/>
    <property type="match status" value="1"/>
</dbReference>
<dbReference type="STRING" id="655353.SAMN04488056_106101"/>
<reference evidence="2 3" key="1">
    <citation type="submission" date="2016-10" db="EMBL/GenBank/DDBJ databases">
        <authorList>
            <person name="de Groot N.N."/>
        </authorList>
    </citation>
    <scope>NUCLEOTIDE SEQUENCE [LARGE SCALE GENOMIC DNA]</scope>
    <source>
        <strain evidence="2 3">CGMCC 1.9157</strain>
    </source>
</reference>
<organism evidence="2 3">
    <name type="scientific">Cohaesibacter marisflavi</name>
    <dbReference type="NCBI Taxonomy" id="655353"/>
    <lineage>
        <taxon>Bacteria</taxon>
        <taxon>Pseudomonadati</taxon>
        <taxon>Pseudomonadota</taxon>
        <taxon>Alphaproteobacteria</taxon>
        <taxon>Hyphomicrobiales</taxon>
        <taxon>Cohaesibacteraceae</taxon>
    </lineage>
</organism>
<keyword evidence="1" id="KW-0812">Transmembrane</keyword>
<gene>
    <name evidence="2" type="ORF">SAMN04488056_106101</name>
</gene>
<evidence type="ECO:0000256" key="1">
    <source>
        <dbReference type="SAM" id="Phobius"/>
    </source>
</evidence>
<keyword evidence="3" id="KW-1185">Reference proteome</keyword>
<dbReference type="OrthoDB" id="8084215at2"/>
<keyword evidence="1" id="KW-0472">Membrane</keyword>
<evidence type="ECO:0000313" key="2">
    <source>
        <dbReference type="EMBL" id="SFO44777.1"/>
    </source>
</evidence>
<dbReference type="EMBL" id="FOVR01000006">
    <property type="protein sequence ID" value="SFO44777.1"/>
    <property type="molecule type" value="Genomic_DNA"/>
</dbReference>
<sequence>MNNEQRKIRKTFVWHLQKKSKRSKVIPGISKRQPPISLQLELPPQPDPPWWDHKLWGSVLRIGEFLTILAGLIATAFAIASLKTANEQTRLARMALDVQRENIKEQTTIAAWQILASPSPSAPGRRYALVTLMDLVGGKLSGLDLSCSAINRIDEKGVCTTPPNFDYLHLQAPKDENWFISESNFSDNSFYYAKFDNLSLYFSDLSRTGFSQAVFNGGTLTDIKWSDSDLQDAKFRSVKMGNIDFTSSFLLGADIKENTYIDKTYINISGASLCFSLVGLGKCLRADQDFFDHAWFYADDPPTIFGPMADLNDFLLRAGCVRPPKSSFMKGGAARRLAIRTPRIPDNCVENAFVRLGDIARNENNNAQYLPK</sequence>
<dbReference type="Gene3D" id="2.160.20.80">
    <property type="entry name" value="E3 ubiquitin-protein ligase SopA"/>
    <property type="match status" value="1"/>
</dbReference>
<protein>
    <submittedName>
        <fullName evidence="2">Uncharacterized protein YjbI, contains pentapeptide repeats</fullName>
    </submittedName>
</protein>
<accession>A0A1I5H998</accession>
<dbReference type="RefSeq" id="WP_090072897.1">
    <property type="nucleotide sequence ID" value="NZ_FOVR01000006.1"/>
</dbReference>
<dbReference type="Proteomes" id="UP000199236">
    <property type="component" value="Unassembled WGS sequence"/>
</dbReference>
<proteinExistence type="predicted"/>
<feature type="transmembrane region" description="Helical" evidence="1">
    <location>
        <begin position="62"/>
        <end position="82"/>
    </location>
</feature>
<evidence type="ECO:0000313" key="3">
    <source>
        <dbReference type="Proteomes" id="UP000199236"/>
    </source>
</evidence>
<name>A0A1I5H998_9HYPH</name>